<sequence>MSYYNPLHTIVPSNQRSNYSSLGGAVSHNQAASSNRHRVPQTPYVPSGKWRAATGRVQPLNAPIVFDLNGFPGHGIFLQEMQTRGPQGIQQVMRGANDMVLAHTQLRRIALHIRWPGYEHFEWTRSIDVITLHGPITRAQLAAILASNFARYIEKIQYEATREIDWRLGSGGGFRYEDIILLSLVNVFEDAWQAEVAVEFR</sequence>
<feature type="compositionally biased region" description="Polar residues" evidence="1">
    <location>
        <begin position="20"/>
        <end position="34"/>
    </location>
</feature>
<protein>
    <submittedName>
        <fullName evidence="2">Uncharacterized protein</fullName>
    </submittedName>
</protein>
<dbReference type="Proteomes" id="UP001465976">
    <property type="component" value="Unassembled WGS sequence"/>
</dbReference>
<gene>
    <name evidence="2" type="ORF">V5O48_006043</name>
</gene>
<name>A0ABR3FKN4_9AGAR</name>
<feature type="region of interest" description="Disordered" evidence="1">
    <location>
        <begin position="20"/>
        <end position="42"/>
    </location>
</feature>
<organism evidence="2 3">
    <name type="scientific">Marasmius crinis-equi</name>
    <dbReference type="NCBI Taxonomy" id="585013"/>
    <lineage>
        <taxon>Eukaryota</taxon>
        <taxon>Fungi</taxon>
        <taxon>Dikarya</taxon>
        <taxon>Basidiomycota</taxon>
        <taxon>Agaricomycotina</taxon>
        <taxon>Agaricomycetes</taxon>
        <taxon>Agaricomycetidae</taxon>
        <taxon>Agaricales</taxon>
        <taxon>Marasmiineae</taxon>
        <taxon>Marasmiaceae</taxon>
        <taxon>Marasmius</taxon>
    </lineage>
</organism>
<evidence type="ECO:0000256" key="1">
    <source>
        <dbReference type="SAM" id="MobiDB-lite"/>
    </source>
</evidence>
<reference evidence="2 3" key="1">
    <citation type="submission" date="2024-02" db="EMBL/GenBank/DDBJ databases">
        <title>A draft genome for the cacao thread blight pathogen Marasmius crinis-equi.</title>
        <authorList>
            <person name="Cohen S.P."/>
            <person name="Baruah I.K."/>
            <person name="Amoako-Attah I."/>
            <person name="Bukari Y."/>
            <person name="Meinhardt L.W."/>
            <person name="Bailey B.A."/>
        </authorList>
    </citation>
    <scope>NUCLEOTIDE SEQUENCE [LARGE SCALE GENOMIC DNA]</scope>
    <source>
        <strain evidence="2 3">GH-76</strain>
    </source>
</reference>
<evidence type="ECO:0000313" key="3">
    <source>
        <dbReference type="Proteomes" id="UP001465976"/>
    </source>
</evidence>
<dbReference type="EMBL" id="JBAHYK010000261">
    <property type="protein sequence ID" value="KAL0575932.1"/>
    <property type="molecule type" value="Genomic_DNA"/>
</dbReference>
<keyword evidence="3" id="KW-1185">Reference proteome</keyword>
<evidence type="ECO:0000313" key="2">
    <source>
        <dbReference type="EMBL" id="KAL0575932.1"/>
    </source>
</evidence>
<accession>A0ABR3FKN4</accession>
<comment type="caution">
    <text evidence="2">The sequence shown here is derived from an EMBL/GenBank/DDBJ whole genome shotgun (WGS) entry which is preliminary data.</text>
</comment>
<proteinExistence type="predicted"/>